<dbReference type="EMBL" id="BARU01035142">
    <property type="protein sequence ID" value="GAH71678.1"/>
    <property type="molecule type" value="Genomic_DNA"/>
</dbReference>
<dbReference type="PANTHER" id="PTHR30349:SF64">
    <property type="entry name" value="PROPHAGE INTEGRASE INTD-RELATED"/>
    <property type="match status" value="1"/>
</dbReference>
<dbReference type="InterPro" id="IPR050090">
    <property type="entry name" value="Tyrosine_recombinase_XerCD"/>
</dbReference>
<accession>X1JPG2</accession>
<evidence type="ECO:0000313" key="3">
    <source>
        <dbReference type="EMBL" id="GAH71678.1"/>
    </source>
</evidence>
<dbReference type="GO" id="GO:0015074">
    <property type="term" value="P:DNA integration"/>
    <property type="evidence" value="ECO:0007669"/>
    <property type="project" value="InterPro"/>
</dbReference>
<reference evidence="3" key="1">
    <citation type="journal article" date="2014" name="Front. Microbiol.">
        <title>High frequency of phylogenetically diverse reductive dehalogenase-homologous genes in deep subseafloor sedimentary metagenomes.</title>
        <authorList>
            <person name="Kawai M."/>
            <person name="Futagami T."/>
            <person name="Toyoda A."/>
            <person name="Takaki Y."/>
            <person name="Nishi S."/>
            <person name="Hori S."/>
            <person name="Arai W."/>
            <person name="Tsubouchi T."/>
            <person name="Morono Y."/>
            <person name="Uchiyama I."/>
            <person name="Ito T."/>
            <person name="Fujiyama A."/>
            <person name="Inagaki F."/>
            <person name="Takami H."/>
        </authorList>
    </citation>
    <scope>NUCLEOTIDE SEQUENCE</scope>
    <source>
        <strain evidence="3">Expedition CK06-06</strain>
    </source>
</reference>
<dbReference type="AlphaFoldDB" id="X1JPG2"/>
<dbReference type="InterPro" id="IPR013762">
    <property type="entry name" value="Integrase-like_cat_sf"/>
</dbReference>
<dbReference type="PROSITE" id="PS51898">
    <property type="entry name" value="TYR_RECOMBINASE"/>
    <property type="match status" value="1"/>
</dbReference>
<keyword evidence="1" id="KW-0233">DNA recombination</keyword>
<dbReference type="InterPro" id="IPR002104">
    <property type="entry name" value="Integrase_catalytic"/>
</dbReference>
<evidence type="ECO:0000259" key="2">
    <source>
        <dbReference type="PROSITE" id="PS51898"/>
    </source>
</evidence>
<sequence length="129" mass="14878">MEDIDFEERFIRIPPENSKTGEGRTIFVPREVLSDITAYLKLEKRKNGRLFDLTTRRVQQLLKKYSSRAGVEATPHTLRHTHVVHRLLDKVPIIAVQKQVGHKRLTTTQIYSDLAPEQVRAAYENGGRS</sequence>
<organism evidence="3">
    <name type="scientific">marine sediment metagenome</name>
    <dbReference type="NCBI Taxonomy" id="412755"/>
    <lineage>
        <taxon>unclassified sequences</taxon>
        <taxon>metagenomes</taxon>
        <taxon>ecological metagenomes</taxon>
    </lineage>
</organism>
<dbReference type="GO" id="GO:0006310">
    <property type="term" value="P:DNA recombination"/>
    <property type="evidence" value="ECO:0007669"/>
    <property type="project" value="UniProtKB-KW"/>
</dbReference>
<dbReference type="Pfam" id="PF00589">
    <property type="entry name" value="Phage_integrase"/>
    <property type="match status" value="1"/>
</dbReference>
<protein>
    <recommendedName>
        <fullName evidence="2">Tyr recombinase domain-containing protein</fullName>
    </recommendedName>
</protein>
<dbReference type="CDD" id="cd00397">
    <property type="entry name" value="DNA_BRE_C"/>
    <property type="match status" value="1"/>
</dbReference>
<dbReference type="PANTHER" id="PTHR30349">
    <property type="entry name" value="PHAGE INTEGRASE-RELATED"/>
    <property type="match status" value="1"/>
</dbReference>
<comment type="caution">
    <text evidence="3">The sequence shown here is derived from an EMBL/GenBank/DDBJ whole genome shotgun (WGS) entry which is preliminary data.</text>
</comment>
<evidence type="ECO:0000256" key="1">
    <source>
        <dbReference type="ARBA" id="ARBA00023172"/>
    </source>
</evidence>
<proteinExistence type="predicted"/>
<dbReference type="Gene3D" id="1.10.443.10">
    <property type="entry name" value="Intergrase catalytic core"/>
    <property type="match status" value="1"/>
</dbReference>
<dbReference type="SUPFAM" id="SSF56349">
    <property type="entry name" value="DNA breaking-rejoining enzymes"/>
    <property type="match status" value="1"/>
</dbReference>
<dbReference type="InterPro" id="IPR011010">
    <property type="entry name" value="DNA_brk_join_enz"/>
</dbReference>
<feature type="domain" description="Tyr recombinase" evidence="2">
    <location>
        <begin position="1"/>
        <end position="124"/>
    </location>
</feature>
<gene>
    <name evidence="3" type="ORF">S03H2_55055</name>
</gene>
<dbReference type="GO" id="GO:0003677">
    <property type="term" value="F:DNA binding"/>
    <property type="evidence" value="ECO:0007669"/>
    <property type="project" value="InterPro"/>
</dbReference>
<name>X1JPG2_9ZZZZ</name>